<dbReference type="Proteomes" id="UP000025227">
    <property type="component" value="Unplaced"/>
</dbReference>
<accession>A0A7I4YJS6</accession>
<evidence type="ECO:0000313" key="2">
    <source>
        <dbReference type="WBParaSite" id="HCON_00109250-00001"/>
    </source>
</evidence>
<sequence length="22" mass="2597">MNLFLAKRFIRPVKKVSLLIPI</sequence>
<reference evidence="2" key="1">
    <citation type="submission" date="2020-12" db="UniProtKB">
        <authorList>
            <consortium name="WormBaseParasite"/>
        </authorList>
    </citation>
    <scope>IDENTIFICATION</scope>
    <source>
        <strain evidence="2">MHco3</strain>
    </source>
</reference>
<name>A0A7I4YJS6_HAECO</name>
<keyword evidence="1" id="KW-1185">Reference proteome</keyword>
<dbReference type="AlphaFoldDB" id="A0A7I4YJS6"/>
<organism evidence="1 2">
    <name type="scientific">Haemonchus contortus</name>
    <name type="common">Barber pole worm</name>
    <dbReference type="NCBI Taxonomy" id="6289"/>
    <lineage>
        <taxon>Eukaryota</taxon>
        <taxon>Metazoa</taxon>
        <taxon>Ecdysozoa</taxon>
        <taxon>Nematoda</taxon>
        <taxon>Chromadorea</taxon>
        <taxon>Rhabditida</taxon>
        <taxon>Rhabditina</taxon>
        <taxon>Rhabditomorpha</taxon>
        <taxon>Strongyloidea</taxon>
        <taxon>Trichostrongylidae</taxon>
        <taxon>Haemonchus</taxon>
    </lineage>
</organism>
<dbReference type="WBParaSite" id="HCON_00109250-00001">
    <property type="protein sequence ID" value="HCON_00109250-00001"/>
    <property type="gene ID" value="HCON_00109250"/>
</dbReference>
<evidence type="ECO:0000313" key="1">
    <source>
        <dbReference type="Proteomes" id="UP000025227"/>
    </source>
</evidence>
<protein>
    <submittedName>
        <fullName evidence="2">Single-stranded DNA-binding protein</fullName>
    </submittedName>
</protein>
<proteinExistence type="predicted"/>